<dbReference type="GO" id="GO:0005829">
    <property type="term" value="C:cytosol"/>
    <property type="evidence" value="ECO:0007669"/>
    <property type="project" value="TreeGrafter"/>
</dbReference>
<name>A0A9X7YP16_9GAMM</name>
<dbReference type="InterPro" id="IPR005025">
    <property type="entry name" value="FMN_Rdtase-like_dom"/>
</dbReference>
<dbReference type="SUPFAM" id="SSF52218">
    <property type="entry name" value="Flavoproteins"/>
    <property type="match status" value="1"/>
</dbReference>
<dbReference type="PANTHER" id="PTHR30543:SF31">
    <property type="entry name" value="NADPH-DEPENDENT AZOREDUCTASE AZR"/>
    <property type="match status" value="1"/>
</dbReference>
<evidence type="ECO:0000313" key="4">
    <source>
        <dbReference type="Proteomes" id="UP000596074"/>
    </source>
</evidence>
<feature type="domain" description="NADPH-dependent FMN reductase-like" evidence="2">
    <location>
        <begin position="33"/>
        <end position="173"/>
    </location>
</feature>
<evidence type="ECO:0000313" key="3">
    <source>
        <dbReference type="EMBL" id="QQD24763.1"/>
    </source>
</evidence>
<evidence type="ECO:0000256" key="1">
    <source>
        <dbReference type="ARBA" id="ARBA00022643"/>
    </source>
</evidence>
<dbReference type="GO" id="GO:0016491">
    <property type="term" value="F:oxidoreductase activity"/>
    <property type="evidence" value="ECO:0007669"/>
    <property type="project" value="InterPro"/>
</dbReference>
<reference evidence="3 4" key="1">
    <citation type="submission" date="2019-11" db="EMBL/GenBank/DDBJ databases">
        <title>Venatorbacter sp. nov. a predator of Campylobacter and other Gram-negative bacteria.</title>
        <authorList>
            <person name="Saeedi A."/>
            <person name="Cummings N.J."/>
            <person name="Connerton I.F."/>
            <person name="Connerton P.L."/>
        </authorList>
    </citation>
    <scope>NUCLEOTIDE SEQUENCE [LARGE SCALE GENOMIC DNA]</scope>
    <source>
        <strain evidence="3">XL5</strain>
    </source>
</reference>
<protein>
    <submittedName>
        <fullName evidence="3">NADPH-dependent oxidoreductase</fullName>
    </submittedName>
</protein>
<sequence length="229" mass="25255">MNTRLFSAGTALCNNVLLITPDKTEFGMSTDLNICLVVASHRANAQSLRIAQYMREHFLAGRGSIVDLYDLKLPLWDGDPLPADSDKARQVEYVKNSLHDADALIFIIPEWHGMAPAGLKNMLLWCGARELAHKPVLLVGVSASVGGAFAIADIRNSGYKNSRLLYLPEHLILRDANDLWVGQEGRMSDTYLANRTRYALDVLHTYAAALKPVRGKLCEGLVEFSNGMS</sequence>
<dbReference type="EMBL" id="CP046056">
    <property type="protein sequence ID" value="QQD24763.1"/>
    <property type="molecule type" value="Genomic_DNA"/>
</dbReference>
<organism evidence="3 4">
    <name type="scientific">Venatoribacter cucullus</name>
    <dbReference type="NCBI Taxonomy" id="2661630"/>
    <lineage>
        <taxon>Bacteria</taxon>
        <taxon>Pseudomonadati</taxon>
        <taxon>Pseudomonadota</taxon>
        <taxon>Gammaproteobacteria</taxon>
        <taxon>Oceanospirillales</taxon>
        <taxon>Oceanospirillaceae</taxon>
        <taxon>Venatoribacter</taxon>
    </lineage>
</organism>
<dbReference type="PANTHER" id="PTHR30543">
    <property type="entry name" value="CHROMATE REDUCTASE"/>
    <property type="match status" value="1"/>
</dbReference>
<proteinExistence type="predicted"/>
<dbReference type="InterPro" id="IPR050712">
    <property type="entry name" value="NAD(P)H-dep_reductase"/>
</dbReference>
<accession>A0A9X7YP16</accession>
<dbReference type="Gene3D" id="3.40.50.360">
    <property type="match status" value="1"/>
</dbReference>
<dbReference type="GO" id="GO:0010181">
    <property type="term" value="F:FMN binding"/>
    <property type="evidence" value="ECO:0007669"/>
    <property type="project" value="TreeGrafter"/>
</dbReference>
<dbReference type="InterPro" id="IPR029039">
    <property type="entry name" value="Flavoprotein-like_sf"/>
</dbReference>
<evidence type="ECO:0000259" key="2">
    <source>
        <dbReference type="Pfam" id="PF03358"/>
    </source>
</evidence>
<dbReference type="Proteomes" id="UP000596074">
    <property type="component" value="Chromosome"/>
</dbReference>
<dbReference type="AlphaFoldDB" id="A0A9X7YP16"/>
<dbReference type="Pfam" id="PF03358">
    <property type="entry name" value="FMN_red"/>
    <property type="match status" value="1"/>
</dbReference>
<gene>
    <name evidence="3" type="ORF">GJQ55_09940</name>
</gene>
<keyword evidence="1" id="KW-0288">FMN</keyword>
<keyword evidence="1" id="KW-0285">Flavoprotein</keyword>
<keyword evidence="4" id="KW-1185">Reference proteome</keyword>
<dbReference type="KEGG" id="vcw:GJQ55_09940"/>